<dbReference type="InterPro" id="IPR004838">
    <property type="entry name" value="NHTrfase_class1_PyrdxlP-BS"/>
</dbReference>
<dbReference type="InterPro" id="IPR004839">
    <property type="entry name" value="Aminotransferase_I/II_large"/>
</dbReference>
<keyword evidence="5" id="KW-1185">Reference proteome</keyword>
<comment type="caution">
    <text evidence="4">The sequence shown here is derived from an EMBL/GenBank/DDBJ whole genome shotgun (WGS) entry which is preliminary data.</text>
</comment>
<keyword evidence="4" id="KW-0032">Aminotransferase</keyword>
<feature type="domain" description="Aminotransferase class I/classII large" evidence="3">
    <location>
        <begin position="43"/>
        <end position="358"/>
    </location>
</feature>
<comment type="similarity">
    <text evidence="1">Belongs to the class-I pyridoxal-phosphate-dependent aminotransferase family.</text>
</comment>
<dbReference type="GO" id="GO:0030170">
    <property type="term" value="F:pyridoxal phosphate binding"/>
    <property type="evidence" value="ECO:0007669"/>
    <property type="project" value="InterPro"/>
</dbReference>
<dbReference type="InterPro" id="IPR015421">
    <property type="entry name" value="PyrdxlP-dep_Trfase_major"/>
</dbReference>
<evidence type="ECO:0000313" key="5">
    <source>
        <dbReference type="Proteomes" id="UP001163105"/>
    </source>
</evidence>
<reference evidence="4" key="1">
    <citation type="submission" date="2023-01" db="EMBL/GenBank/DDBJ databases">
        <title>The growth and conidiation of Purpureocillium lavendulum are regulated by nitrogen source and histone H3K14 acetylation.</title>
        <authorList>
            <person name="Tang P."/>
            <person name="Han J."/>
            <person name="Zhang C."/>
            <person name="Tang P."/>
            <person name="Qi F."/>
            <person name="Zhang K."/>
            <person name="Liang L."/>
        </authorList>
    </citation>
    <scope>NUCLEOTIDE SEQUENCE</scope>
    <source>
        <strain evidence="4">YMF1.00683</strain>
    </source>
</reference>
<evidence type="ECO:0000256" key="2">
    <source>
        <dbReference type="ARBA" id="ARBA00022898"/>
    </source>
</evidence>
<dbReference type="InterPro" id="IPR015424">
    <property type="entry name" value="PyrdxlP-dep_Trfase"/>
</dbReference>
<organism evidence="4 5">
    <name type="scientific">Purpureocillium lavendulum</name>
    <dbReference type="NCBI Taxonomy" id="1247861"/>
    <lineage>
        <taxon>Eukaryota</taxon>
        <taxon>Fungi</taxon>
        <taxon>Dikarya</taxon>
        <taxon>Ascomycota</taxon>
        <taxon>Pezizomycotina</taxon>
        <taxon>Sordariomycetes</taxon>
        <taxon>Hypocreomycetidae</taxon>
        <taxon>Hypocreales</taxon>
        <taxon>Ophiocordycipitaceae</taxon>
        <taxon>Purpureocillium</taxon>
    </lineage>
</organism>
<keyword evidence="2" id="KW-0663">Pyridoxal phosphate</keyword>
<keyword evidence="4" id="KW-0808">Transferase</keyword>
<dbReference type="InterPro" id="IPR015422">
    <property type="entry name" value="PyrdxlP-dep_Trfase_small"/>
</dbReference>
<proteinExistence type="inferred from homology"/>
<dbReference type="GO" id="GO:0008483">
    <property type="term" value="F:transaminase activity"/>
    <property type="evidence" value="ECO:0007669"/>
    <property type="project" value="UniProtKB-KW"/>
</dbReference>
<evidence type="ECO:0000259" key="3">
    <source>
        <dbReference type="Pfam" id="PF00155"/>
    </source>
</evidence>
<dbReference type="SUPFAM" id="SSF53383">
    <property type="entry name" value="PLP-dependent transferases"/>
    <property type="match status" value="1"/>
</dbReference>
<dbReference type="CDD" id="cd00609">
    <property type="entry name" value="AAT_like"/>
    <property type="match status" value="1"/>
</dbReference>
<sequence>MKDVQEFKIDHWSSNVSALSLNDLRALSSDPSLELFDPDLKLDYGSFEGSQRLRERIAALHSTPECKLTADNVIITPGSIMANFLVLDAICGPGDHIVCQYPTFGQLYLVPKFNGVNVSLWKMDDSKEWMPSLEELERLVKPNTKAIILNNPNNPTGAVLSKDFLEKVITIARKSNTLVFTDEVFSPLFFTPDRPPSFVTMGYERSVVTSSLSKSFAIPGARIGWVVSRDEALLRRISMARDFTTISVSQLDDAVAAFALDEKVLPALMKRNIALCKESIEHLAAFVERNKDRVTWRKPDGAGTAFIKILDREGKPVDDVEFSQKLVDEESVCLLAGGRCFSEGNAEDFKGYVRIGLGDPKLVKDSLPLFEKFLRKS</sequence>
<name>A0AB34G2F0_9HYPO</name>
<dbReference type="Gene3D" id="3.90.1150.10">
    <property type="entry name" value="Aspartate Aminotransferase, domain 1"/>
    <property type="match status" value="1"/>
</dbReference>
<dbReference type="Proteomes" id="UP001163105">
    <property type="component" value="Unassembled WGS sequence"/>
</dbReference>
<dbReference type="Pfam" id="PF00155">
    <property type="entry name" value="Aminotran_1_2"/>
    <property type="match status" value="1"/>
</dbReference>
<dbReference type="PANTHER" id="PTHR43510">
    <property type="entry name" value="AMINOTRANSFERASE FUNCTION, HYPOTHETICAL (EUROFUNG)"/>
    <property type="match status" value="1"/>
</dbReference>
<accession>A0AB34G2F0</accession>
<dbReference type="PANTHER" id="PTHR43510:SF1">
    <property type="entry name" value="AMINOTRANSFERASE FUNCTION, HYPOTHETICAL (EUROFUNG)"/>
    <property type="match status" value="1"/>
</dbReference>
<protein>
    <submittedName>
        <fullName evidence="4">Aspartate aminotransferase</fullName>
    </submittedName>
</protein>
<evidence type="ECO:0000256" key="1">
    <source>
        <dbReference type="ARBA" id="ARBA00007441"/>
    </source>
</evidence>
<dbReference type="PROSITE" id="PS00105">
    <property type="entry name" value="AA_TRANSFER_CLASS_1"/>
    <property type="match status" value="1"/>
</dbReference>
<dbReference type="AlphaFoldDB" id="A0AB34G2F0"/>
<gene>
    <name evidence="4" type="ORF">O9K51_03443</name>
</gene>
<evidence type="ECO:0000313" key="4">
    <source>
        <dbReference type="EMBL" id="KAJ6445041.1"/>
    </source>
</evidence>
<dbReference type="Gene3D" id="3.40.640.10">
    <property type="entry name" value="Type I PLP-dependent aspartate aminotransferase-like (Major domain)"/>
    <property type="match status" value="1"/>
</dbReference>
<dbReference type="EMBL" id="JAQHRD010000002">
    <property type="protein sequence ID" value="KAJ6445041.1"/>
    <property type="molecule type" value="Genomic_DNA"/>
</dbReference>